<dbReference type="InterPro" id="IPR000916">
    <property type="entry name" value="Bet_v_I/MLP"/>
</dbReference>
<dbReference type="Proteomes" id="UP000504603">
    <property type="component" value="Unplaced"/>
</dbReference>
<dbReference type="AlphaFoldDB" id="A0A6J1CDT7"/>
<dbReference type="Gene3D" id="3.30.530.20">
    <property type="match status" value="1"/>
</dbReference>
<name>A0A6J1CDT7_MOMCH</name>
<dbReference type="SUPFAM" id="SSF55961">
    <property type="entry name" value="Bet v1-like"/>
    <property type="match status" value="1"/>
</dbReference>
<dbReference type="InterPro" id="IPR024949">
    <property type="entry name" value="Bet_v_I_allergen"/>
</dbReference>
<keyword evidence="2" id="KW-0611">Plant defense</keyword>
<dbReference type="CDD" id="cd07816">
    <property type="entry name" value="Bet_v1-like"/>
    <property type="match status" value="1"/>
</dbReference>
<dbReference type="PANTHER" id="PTHR31213">
    <property type="entry name" value="OS08G0374000 PROTEIN-RELATED"/>
    <property type="match status" value="1"/>
</dbReference>
<feature type="domain" description="Bet v I/Major latex protein" evidence="4">
    <location>
        <begin position="1"/>
        <end position="154"/>
    </location>
</feature>
<dbReference type="GO" id="GO:0009738">
    <property type="term" value="P:abscisic acid-activated signaling pathway"/>
    <property type="evidence" value="ECO:0007669"/>
    <property type="project" value="InterPro"/>
</dbReference>
<gene>
    <name evidence="6" type="primary">LOC111009801</name>
</gene>
<dbReference type="PRINTS" id="PR00634">
    <property type="entry name" value="BETALLERGEN"/>
</dbReference>
<dbReference type="FunFam" id="3.30.530.20:FF:000007">
    <property type="entry name" value="Major pollen allergen Bet v 1-A"/>
    <property type="match status" value="1"/>
</dbReference>
<dbReference type="InterPro" id="IPR050279">
    <property type="entry name" value="Plant_def-hormone_signal"/>
</dbReference>
<organism evidence="5 6">
    <name type="scientific">Momordica charantia</name>
    <name type="common">Bitter gourd</name>
    <name type="synonym">Balsam pear</name>
    <dbReference type="NCBI Taxonomy" id="3673"/>
    <lineage>
        <taxon>Eukaryota</taxon>
        <taxon>Viridiplantae</taxon>
        <taxon>Streptophyta</taxon>
        <taxon>Embryophyta</taxon>
        <taxon>Tracheophyta</taxon>
        <taxon>Spermatophyta</taxon>
        <taxon>Magnoliopsida</taxon>
        <taxon>eudicotyledons</taxon>
        <taxon>Gunneridae</taxon>
        <taxon>Pentapetalae</taxon>
        <taxon>rosids</taxon>
        <taxon>fabids</taxon>
        <taxon>Cucurbitales</taxon>
        <taxon>Cucurbitaceae</taxon>
        <taxon>Momordiceae</taxon>
        <taxon>Momordica</taxon>
    </lineage>
</organism>
<dbReference type="GO" id="GO:0010427">
    <property type="term" value="F:abscisic acid binding"/>
    <property type="evidence" value="ECO:0007669"/>
    <property type="project" value="InterPro"/>
</dbReference>
<protein>
    <submittedName>
        <fullName evidence="6">Major allergen Pru ar 1-like</fullName>
    </submittedName>
</protein>
<dbReference type="SMART" id="SM01037">
    <property type="entry name" value="Bet_v_1"/>
    <property type="match status" value="1"/>
</dbReference>
<dbReference type="KEGG" id="mcha:111009801"/>
<dbReference type="InterPro" id="IPR023393">
    <property type="entry name" value="START-like_dom_sf"/>
</dbReference>
<evidence type="ECO:0000256" key="1">
    <source>
        <dbReference type="ARBA" id="ARBA00009744"/>
    </source>
</evidence>
<evidence type="ECO:0000313" key="5">
    <source>
        <dbReference type="Proteomes" id="UP000504603"/>
    </source>
</evidence>
<keyword evidence="3" id="KW-0568">Pathogenesis-related protein</keyword>
<dbReference type="PANTHER" id="PTHR31213:SF55">
    <property type="entry name" value="STRESS-INDUCED PROTEIN SAM22"/>
    <property type="match status" value="1"/>
</dbReference>
<dbReference type="GeneID" id="111009801"/>
<dbReference type="OrthoDB" id="1858506at2759"/>
<dbReference type="GO" id="GO:0006952">
    <property type="term" value="P:defense response"/>
    <property type="evidence" value="ECO:0007669"/>
    <property type="project" value="UniProtKB-KW"/>
</dbReference>
<reference evidence="6" key="1">
    <citation type="submission" date="2025-08" db="UniProtKB">
        <authorList>
            <consortium name="RefSeq"/>
        </authorList>
    </citation>
    <scope>IDENTIFICATION</scope>
    <source>
        <strain evidence="6">OHB3-1</strain>
    </source>
</reference>
<dbReference type="GO" id="GO:0005634">
    <property type="term" value="C:nucleus"/>
    <property type="evidence" value="ECO:0007669"/>
    <property type="project" value="TreeGrafter"/>
</dbReference>
<keyword evidence="5" id="KW-1185">Reference proteome</keyword>
<evidence type="ECO:0000256" key="2">
    <source>
        <dbReference type="ARBA" id="ARBA00022821"/>
    </source>
</evidence>
<dbReference type="GO" id="GO:0038023">
    <property type="term" value="F:signaling receptor activity"/>
    <property type="evidence" value="ECO:0007669"/>
    <property type="project" value="InterPro"/>
</dbReference>
<dbReference type="RefSeq" id="XP_022138703.1">
    <property type="nucleotide sequence ID" value="XM_022283011.1"/>
</dbReference>
<sequence length="159" mass="17309">MGVFTYENEVATSVPPAKFFKAFILDADRLYSKIVPNQPQTEVIEGDGGPGSVKKISFSHGGQVKSIKHRIDVVDEASLTFKYTVLEGELLSDYVDQISKELTVTAGADGGSVVKSVSIYHTKGDHQMDEERLKAGEQKGLALLKAAENYLLANPAEYN</sequence>
<evidence type="ECO:0000313" key="6">
    <source>
        <dbReference type="RefSeq" id="XP_022138703.1"/>
    </source>
</evidence>
<comment type="similarity">
    <text evidence="1">Belongs to the BetVI family.</text>
</comment>
<evidence type="ECO:0000259" key="4">
    <source>
        <dbReference type="SMART" id="SM01037"/>
    </source>
</evidence>
<dbReference type="GO" id="GO:0004864">
    <property type="term" value="F:protein phosphatase inhibitor activity"/>
    <property type="evidence" value="ECO:0007669"/>
    <property type="project" value="InterPro"/>
</dbReference>
<accession>A0A6J1CDT7</accession>
<dbReference type="GO" id="GO:0005737">
    <property type="term" value="C:cytoplasm"/>
    <property type="evidence" value="ECO:0007669"/>
    <property type="project" value="TreeGrafter"/>
</dbReference>
<proteinExistence type="inferred from homology"/>
<evidence type="ECO:0000256" key="3">
    <source>
        <dbReference type="ARBA" id="ARBA00023265"/>
    </source>
</evidence>
<dbReference type="Pfam" id="PF00407">
    <property type="entry name" value="Bet_v_1"/>
    <property type="match status" value="1"/>
</dbReference>